<dbReference type="InterPro" id="IPR027417">
    <property type="entry name" value="P-loop_NTPase"/>
</dbReference>
<dbReference type="InterPro" id="IPR030547">
    <property type="entry name" value="XRCC2"/>
</dbReference>
<accession>A0A5N6L458</accession>
<dbReference type="GO" id="GO:0005815">
    <property type="term" value="C:microtubule organizing center"/>
    <property type="evidence" value="ECO:0007669"/>
    <property type="project" value="TreeGrafter"/>
</dbReference>
<keyword evidence="3" id="KW-1185">Reference proteome</keyword>
<evidence type="ECO:0000313" key="2">
    <source>
        <dbReference type="EMBL" id="KAB8737521.1"/>
    </source>
</evidence>
<dbReference type="OrthoDB" id="420422at2759"/>
<evidence type="ECO:0008006" key="4">
    <source>
        <dbReference type="Google" id="ProtNLM"/>
    </source>
</evidence>
<dbReference type="Proteomes" id="UP000327013">
    <property type="component" value="Unassembled WGS sequence"/>
</dbReference>
<dbReference type="GO" id="GO:0000724">
    <property type="term" value="P:double-strand break repair via homologous recombination"/>
    <property type="evidence" value="ECO:0007669"/>
    <property type="project" value="InterPro"/>
</dbReference>
<feature type="compositionally biased region" description="Basic and acidic residues" evidence="1">
    <location>
        <begin position="279"/>
        <end position="304"/>
    </location>
</feature>
<reference evidence="2 3" key="1">
    <citation type="submission" date="2019-06" db="EMBL/GenBank/DDBJ databases">
        <title>A chromosomal-level reference genome of Carpinus fangiana (Coryloideae, Betulaceae).</title>
        <authorList>
            <person name="Yang X."/>
            <person name="Wang Z."/>
            <person name="Zhang L."/>
            <person name="Hao G."/>
            <person name="Liu J."/>
            <person name="Yang Y."/>
        </authorList>
    </citation>
    <scope>NUCLEOTIDE SEQUENCE [LARGE SCALE GENOMIC DNA]</scope>
    <source>
        <strain evidence="2">Cfa_2016G</strain>
        <tissue evidence="2">Leaf</tissue>
    </source>
</reference>
<dbReference type="GO" id="GO:0005657">
    <property type="term" value="C:replication fork"/>
    <property type="evidence" value="ECO:0007669"/>
    <property type="project" value="InterPro"/>
</dbReference>
<organism evidence="2 3">
    <name type="scientific">Carpinus fangiana</name>
    <dbReference type="NCBI Taxonomy" id="176857"/>
    <lineage>
        <taxon>Eukaryota</taxon>
        <taxon>Viridiplantae</taxon>
        <taxon>Streptophyta</taxon>
        <taxon>Embryophyta</taxon>
        <taxon>Tracheophyta</taxon>
        <taxon>Spermatophyta</taxon>
        <taxon>Magnoliopsida</taxon>
        <taxon>eudicotyledons</taxon>
        <taxon>Gunneridae</taxon>
        <taxon>Pentapetalae</taxon>
        <taxon>rosids</taxon>
        <taxon>fabids</taxon>
        <taxon>Fagales</taxon>
        <taxon>Betulaceae</taxon>
        <taxon>Carpinus</taxon>
    </lineage>
</organism>
<dbReference type="EMBL" id="VIBQ01000096">
    <property type="protein sequence ID" value="KAB8737521.1"/>
    <property type="molecule type" value="Genomic_DNA"/>
</dbReference>
<dbReference type="PANTHER" id="PTHR46644">
    <property type="entry name" value="DNA REPAIR PROTEIN XRCC2"/>
    <property type="match status" value="1"/>
</dbReference>
<evidence type="ECO:0000313" key="3">
    <source>
        <dbReference type="Proteomes" id="UP000327013"/>
    </source>
</evidence>
<sequence>MASLTAQELGKKLLGEVEESSLDQILQDVKILQRRPLDSAASDSISSPYPHLNFSPLDRLISQVQPPATNSADSRRRPPVIEITPTVSGGGGTHLVYCCVAAAVLPPRSHSSPFPAPPTSGIDAPEDIEQDESLPPSTAVCSWAGGRGGVALVLDADSKFDVHRLVLVMHHLLSLEEPLPTAAEDLAAEQGIQRKTFKELRDAVIQQALHHVHIFTPHSLTTLAATIAHFPTYLASLLQLTHPHHSSAARPLELVAIDSLSAFYWPQRHAAATSLATDRAAEDNSRDEAAAVEETNPKDQTKEVEDPWSAFIKAIVTLHASHPSTPLIATTWPLMPLSTTGSRPTFRAHLPLAWQSRVTAHILVQREPVARFPAGLALRRAGAAEGALREGVVREGRFAAWAEGARGLWRFRITSGGVEWGTDG</sequence>
<dbReference type="AlphaFoldDB" id="A0A5N6L458"/>
<protein>
    <recommendedName>
        <fullName evidence="4">DNA recombination and repair protein Rad51-like C-terminal domain-containing protein</fullName>
    </recommendedName>
</protein>
<dbReference type="GO" id="GO:0042148">
    <property type="term" value="P:DNA strand invasion"/>
    <property type="evidence" value="ECO:0007669"/>
    <property type="project" value="TreeGrafter"/>
</dbReference>
<proteinExistence type="predicted"/>
<dbReference type="GO" id="GO:0033063">
    <property type="term" value="C:Rad51B-Rad51C-Rad51D-XRCC2 complex"/>
    <property type="evidence" value="ECO:0007669"/>
    <property type="project" value="InterPro"/>
</dbReference>
<gene>
    <name evidence="2" type="ORF">FH972_026480</name>
</gene>
<name>A0A5N6L458_9ROSI</name>
<comment type="caution">
    <text evidence="2">The sequence shown here is derived from an EMBL/GenBank/DDBJ whole genome shotgun (WGS) entry which is preliminary data.</text>
</comment>
<dbReference type="Gene3D" id="3.40.50.300">
    <property type="entry name" value="P-loop containing nucleotide triphosphate hydrolases"/>
    <property type="match status" value="1"/>
</dbReference>
<evidence type="ECO:0000256" key="1">
    <source>
        <dbReference type="SAM" id="MobiDB-lite"/>
    </source>
</evidence>
<feature type="region of interest" description="Disordered" evidence="1">
    <location>
        <begin position="109"/>
        <end position="135"/>
    </location>
</feature>
<dbReference type="GO" id="GO:0000400">
    <property type="term" value="F:four-way junction DNA binding"/>
    <property type="evidence" value="ECO:0007669"/>
    <property type="project" value="TreeGrafter"/>
</dbReference>
<feature type="region of interest" description="Disordered" evidence="1">
    <location>
        <begin position="276"/>
        <end position="304"/>
    </location>
</feature>
<dbReference type="PANTHER" id="PTHR46644:SF2">
    <property type="entry name" value="DNA REPAIR PROTEIN XRCC2"/>
    <property type="match status" value="1"/>
</dbReference>